<evidence type="ECO:0000313" key="1">
    <source>
        <dbReference type="EMBL" id="CAH1535793.1"/>
    </source>
</evidence>
<gene>
    <name evidence="1" type="ORF">THF1D04_40274</name>
</gene>
<dbReference type="Proteomes" id="UP001295420">
    <property type="component" value="Unassembled WGS sequence"/>
</dbReference>
<accession>A0AAU9Q8N3</accession>
<reference evidence="1" key="1">
    <citation type="submission" date="2022-01" db="EMBL/GenBank/DDBJ databases">
        <authorList>
            <person name="Lagorce A."/>
        </authorList>
    </citation>
    <scope>NUCLEOTIDE SEQUENCE</scope>
    <source>
        <strain evidence="1">Th15_F1_D04</strain>
    </source>
</reference>
<protein>
    <submittedName>
        <fullName evidence="1">Uncharacterized protein</fullName>
    </submittedName>
</protein>
<organism evidence="1 2">
    <name type="scientific">Vibrio owensii</name>
    <dbReference type="NCBI Taxonomy" id="696485"/>
    <lineage>
        <taxon>Bacteria</taxon>
        <taxon>Pseudomonadati</taxon>
        <taxon>Pseudomonadota</taxon>
        <taxon>Gammaproteobacteria</taxon>
        <taxon>Vibrionales</taxon>
        <taxon>Vibrionaceae</taxon>
        <taxon>Vibrio</taxon>
    </lineage>
</organism>
<dbReference type="EMBL" id="CAKMTQ010000034">
    <property type="protein sequence ID" value="CAH1535793.1"/>
    <property type="molecule type" value="Genomic_DNA"/>
</dbReference>
<proteinExistence type="predicted"/>
<comment type="caution">
    <text evidence="1">The sequence shown here is derived from an EMBL/GenBank/DDBJ whole genome shotgun (WGS) entry which is preliminary data.</text>
</comment>
<evidence type="ECO:0000313" key="2">
    <source>
        <dbReference type="Proteomes" id="UP001295420"/>
    </source>
</evidence>
<name>A0AAU9Q8N3_9VIBR</name>
<dbReference type="AlphaFoldDB" id="A0AAU9Q8N3"/>
<sequence>MIGFFDPFTLSRVTESELGNFVKERVMEANRIRKGMVVECQQGVGTILVIDQEAETVLLAKQGSEEQLAVSFDEIEDNPQLHDSCDRYY</sequence>